<dbReference type="NCBIfam" id="NF006579">
    <property type="entry name" value="PRK09104.1"/>
    <property type="match status" value="1"/>
</dbReference>
<gene>
    <name evidence="5" type="ORF">AN964_11885</name>
</gene>
<evidence type="ECO:0000256" key="3">
    <source>
        <dbReference type="ARBA" id="ARBA00022801"/>
    </source>
</evidence>
<keyword evidence="1" id="KW-0645">Protease</keyword>
<reference evidence="5 6" key="1">
    <citation type="submission" date="2015-09" db="EMBL/GenBank/DDBJ databases">
        <title>Genome sequencing project for genomic taxonomy and phylogenomics of Bacillus-like bacteria.</title>
        <authorList>
            <person name="Liu B."/>
            <person name="Wang J."/>
            <person name="Zhu Y."/>
            <person name="Liu G."/>
            <person name="Chen Q."/>
            <person name="Chen Z."/>
            <person name="Lan J."/>
            <person name="Che J."/>
            <person name="Ge C."/>
            <person name="Shi H."/>
            <person name="Pan Z."/>
            <person name="Liu X."/>
        </authorList>
    </citation>
    <scope>NUCLEOTIDE SEQUENCE [LARGE SCALE GENOMIC DNA]</scope>
    <source>
        <strain evidence="5 6">LMG 18435</strain>
    </source>
</reference>
<dbReference type="PANTHER" id="PTHR43270">
    <property type="entry name" value="BETA-ALA-HIS DIPEPTIDASE"/>
    <property type="match status" value="1"/>
</dbReference>
<dbReference type="NCBIfam" id="NF005034">
    <property type="entry name" value="PRK06446.1"/>
    <property type="match status" value="1"/>
</dbReference>
<comment type="caution">
    <text evidence="5">The sequence shown here is derived from an EMBL/GenBank/DDBJ whole genome shotgun (WGS) entry which is preliminary data.</text>
</comment>
<sequence>MSMEKVKDFVASNSNQLAFLDQLYSLLRQKSISAQNDGVEECAKLVMEMMNEIGITTKLIDTDGHPVVYGELINPENTFTLLIYGHYDVQPPEPLEKWVSNPFEPEIRDGRIYARGAGDNKGQLLAQLLGVKTYLETIGELPINLKFVFEGEEEIGSIHLASFVEKHKELLKADLVYTSDGSLHESGSPIVLLGVRGMLAIELEAKGADRDNHSGNKGNIVPNPVWKLIDLLQTMRDKEGNVLIEGFYDNILPLSDYETELLKKIPFDAKSVGEKIGYPQLHMNGETYYQKLIMEPTFNICGIESGYTGEGVKTIIPSTARVKLDIRLVVDQDPMDIFNKIKSHVSEHAPDVKVTYLGSMQPSRTNAELKVVQTVVHAVQQAYETEPLIQPGMGGSLPNYVWTKLLELPSVIVPYANFDQGNHSPNENIKIKNFLNGVICTAHVIDALGKSANRNS</sequence>
<dbReference type="InterPro" id="IPR051458">
    <property type="entry name" value="Cyt/Met_Dipeptidase"/>
</dbReference>
<evidence type="ECO:0000313" key="5">
    <source>
        <dbReference type="EMBL" id="KQL54127.1"/>
    </source>
</evidence>
<dbReference type="SUPFAM" id="SSF53187">
    <property type="entry name" value="Zn-dependent exopeptidases"/>
    <property type="match status" value="1"/>
</dbReference>
<evidence type="ECO:0000256" key="1">
    <source>
        <dbReference type="ARBA" id="ARBA00022670"/>
    </source>
</evidence>
<dbReference type="AlphaFoldDB" id="A0A0Q3WXR7"/>
<dbReference type="GO" id="GO:0006508">
    <property type="term" value="P:proteolysis"/>
    <property type="evidence" value="ECO:0007669"/>
    <property type="project" value="UniProtKB-KW"/>
</dbReference>
<evidence type="ECO:0000259" key="4">
    <source>
        <dbReference type="Pfam" id="PF07687"/>
    </source>
</evidence>
<dbReference type="GO" id="GO:0046872">
    <property type="term" value="F:metal ion binding"/>
    <property type="evidence" value="ECO:0007669"/>
    <property type="project" value="UniProtKB-KW"/>
</dbReference>
<dbReference type="Gene3D" id="3.40.630.10">
    <property type="entry name" value="Zn peptidases"/>
    <property type="match status" value="1"/>
</dbReference>
<proteinExistence type="predicted"/>
<dbReference type="RefSeq" id="WP_055739882.1">
    <property type="nucleotide sequence ID" value="NZ_JAAIWL010000009.1"/>
</dbReference>
<dbReference type="InterPro" id="IPR011650">
    <property type="entry name" value="Peptidase_M20_dimer"/>
</dbReference>
<dbReference type="Proteomes" id="UP000051888">
    <property type="component" value="Unassembled WGS sequence"/>
</dbReference>
<protein>
    <submittedName>
        <fullName evidence="5">Deacylase</fullName>
    </submittedName>
</protein>
<evidence type="ECO:0000256" key="2">
    <source>
        <dbReference type="ARBA" id="ARBA00022723"/>
    </source>
</evidence>
<name>A0A0Q3WXR7_9BACI</name>
<keyword evidence="2" id="KW-0479">Metal-binding</keyword>
<dbReference type="PATRIC" id="fig|157838.3.peg.2616"/>
<feature type="domain" description="Peptidase M20 dimerisation" evidence="4">
    <location>
        <begin position="194"/>
        <end position="351"/>
    </location>
</feature>
<dbReference type="Pfam" id="PF07687">
    <property type="entry name" value="M20_dimer"/>
    <property type="match status" value="1"/>
</dbReference>
<dbReference type="STRING" id="157838.AN964_11885"/>
<dbReference type="InterPro" id="IPR002933">
    <property type="entry name" value="Peptidase_M20"/>
</dbReference>
<keyword evidence="6" id="KW-1185">Reference proteome</keyword>
<accession>A0A0Q3WXR7</accession>
<dbReference type="Gene3D" id="3.30.70.360">
    <property type="match status" value="1"/>
</dbReference>
<dbReference type="Pfam" id="PF01546">
    <property type="entry name" value="Peptidase_M20"/>
    <property type="match status" value="1"/>
</dbReference>
<dbReference type="OrthoDB" id="9761532at2"/>
<dbReference type="PANTHER" id="PTHR43270:SF8">
    <property type="entry name" value="DI- AND TRIPEPTIDASE DUG2-RELATED"/>
    <property type="match status" value="1"/>
</dbReference>
<dbReference type="EMBL" id="LJJC01000004">
    <property type="protein sequence ID" value="KQL54127.1"/>
    <property type="molecule type" value="Genomic_DNA"/>
</dbReference>
<dbReference type="GO" id="GO:0008233">
    <property type="term" value="F:peptidase activity"/>
    <property type="evidence" value="ECO:0007669"/>
    <property type="project" value="UniProtKB-KW"/>
</dbReference>
<organism evidence="5 6">
    <name type="scientific">Heyndrickxia shackletonii</name>
    <dbReference type="NCBI Taxonomy" id="157838"/>
    <lineage>
        <taxon>Bacteria</taxon>
        <taxon>Bacillati</taxon>
        <taxon>Bacillota</taxon>
        <taxon>Bacilli</taxon>
        <taxon>Bacillales</taxon>
        <taxon>Bacillaceae</taxon>
        <taxon>Heyndrickxia</taxon>
    </lineage>
</organism>
<keyword evidence="3" id="KW-0378">Hydrolase</keyword>
<evidence type="ECO:0000313" key="6">
    <source>
        <dbReference type="Proteomes" id="UP000051888"/>
    </source>
</evidence>